<dbReference type="AlphaFoldDB" id="A0A6J4TXE5"/>
<feature type="non-terminal residue" evidence="2">
    <location>
        <position position="1"/>
    </location>
</feature>
<name>A0A6J4TXE5_9SPHN</name>
<evidence type="ECO:0000313" key="2">
    <source>
        <dbReference type="EMBL" id="CAA9534745.1"/>
    </source>
</evidence>
<reference evidence="2" key="1">
    <citation type="submission" date="2020-02" db="EMBL/GenBank/DDBJ databases">
        <authorList>
            <person name="Meier V. D."/>
        </authorList>
    </citation>
    <scope>NUCLEOTIDE SEQUENCE</scope>
    <source>
        <strain evidence="2">AVDCRST_MAG91</strain>
    </source>
</reference>
<protein>
    <submittedName>
        <fullName evidence="2">Uncharacterized protein</fullName>
    </submittedName>
</protein>
<evidence type="ECO:0000256" key="1">
    <source>
        <dbReference type="SAM" id="MobiDB-lite"/>
    </source>
</evidence>
<sequence length="105" mass="11164">ANRDDNDREPANPAAPGHRPLGRAVDGGQPAAAGNHALGRAPQGGGRRRGRRGPPLRRRGMHALPSERRGVRLLAARGRPVRHARPSGDAYPALQDPVRTSAELL</sequence>
<organism evidence="2">
    <name type="scientific">uncultured Sphingomonadaceae bacterium</name>
    <dbReference type="NCBI Taxonomy" id="169976"/>
    <lineage>
        <taxon>Bacteria</taxon>
        <taxon>Pseudomonadati</taxon>
        <taxon>Pseudomonadota</taxon>
        <taxon>Alphaproteobacteria</taxon>
        <taxon>Sphingomonadales</taxon>
        <taxon>Sphingomonadaceae</taxon>
        <taxon>environmental samples</taxon>
    </lineage>
</organism>
<feature type="non-terminal residue" evidence="2">
    <location>
        <position position="105"/>
    </location>
</feature>
<proteinExistence type="predicted"/>
<gene>
    <name evidence="2" type="ORF">AVDCRST_MAG91-3277</name>
</gene>
<accession>A0A6J4TXE5</accession>
<feature type="compositionally biased region" description="Basic and acidic residues" evidence="1">
    <location>
        <begin position="1"/>
        <end position="10"/>
    </location>
</feature>
<feature type="region of interest" description="Disordered" evidence="1">
    <location>
        <begin position="1"/>
        <end position="105"/>
    </location>
</feature>
<feature type="compositionally biased region" description="Basic residues" evidence="1">
    <location>
        <begin position="46"/>
        <end position="61"/>
    </location>
</feature>
<dbReference type="EMBL" id="CADCVX010000575">
    <property type="protein sequence ID" value="CAA9534745.1"/>
    <property type="molecule type" value="Genomic_DNA"/>
</dbReference>